<proteinExistence type="predicted"/>
<protein>
    <recommendedName>
        <fullName evidence="3">Zinc-binding dehydrogenase</fullName>
    </recommendedName>
</protein>
<sequence length="79" mass="9347">MNLDELTASKEQHQIVKLPITDKLCDRYCRTVRMLEEIVENQQYDLERMISDTMPMEKAEEAIQKMIRGENLGKILLTY</sequence>
<organism evidence="1 2">
    <name type="scientific">Paenibacillus shunpengii</name>
    <dbReference type="NCBI Taxonomy" id="2054424"/>
    <lineage>
        <taxon>Bacteria</taxon>
        <taxon>Bacillati</taxon>
        <taxon>Bacillota</taxon>
        <taxon>Bacilli</taxon>
        <taxon>Bacillales</taxon>
        <taxon>Paenibacillaceae</taxon>
        <taxon>Paenibacillus</taxon>
    </lineage>
</organism>
<reference evidence="2" key="1">
    <citation type="journal article" date="2019" name="Int. J. Syst. Evol. Microbiol.">
        <title>The Global Catalogue of Microorganisms (GCM) 10K type strain sequencing project: providing services to taxonomists for standard genome sequencing and annotation.</title>
        <authorList>
            <consortium name="The Broad Institute Genomics Platform"/>
            <consortium name="The Broad Institute Genome Sequencing Center for Infectious Disease"/>
            <person name="Wu L."/>
            <person name="Ma J."/>
        </authorList>
    </citation>
    <scope>NUCLEOTIDE SEQUENCE [LARGE SCALE GENOMIC DNA]</scope>
    <source>
        <strain evidence="2">KCTC 33849</strain>
    </source>
</reference>
<name>A0ABW5SP21_9BACL</name>
<dbReference type="RefSeq" id="WP_379262140.1">
    <property type="nucleotide sequence ID" value="NZ_JBHUMJ010000002.1"/>
</dbReference>
<comment type="caution">
    <text evidence="1">The sequence shown here is derived from an EMBL/GenBank/DDBJ whole genome shotgun (WGS) entry which is preliminary data.</text>
</comment>
<evidence type="ECO:0008006" key="3">
    <source>
        <dbReference type="Google" id="ProtNLM"/>
    </source>
</evidence>
<dbReference type="Proteomes" id="UP001597540">
    <property type="component" value="Unassembled WGS sequence"/>
</dbReference>
<dbReference type="EMBL" id="JBHUMJ010000002">
    <property type="protein sequence ID" value="MFD2701018.1"/>
    <property type="molecule type" value="Genomic_DNA"/>
</dbReference>
<evidence type="ECO:0000313" key="1">
    <source>
        <dbReference type="EMBL" id="MFD2701018.1"/>
    </source>
</evidence>
<accession>A0ABW5SP21</accession>
<keyword evidence="2" id="KW-1185">Reference proteome</keyword>
<gene>
    <name evidence="1" type="ORF">ACFSVM_11120</name>
</gene>
<evidence type="ECO:0000313" key="2">
    <source>
        <dbReference type="Proteomes" id="UP001597540"/>
    </source>
</evidence>